<reference evidence="1" key="1">
    <citation type="submission" date="2020-12" db="EMBL/GenBank/DDBJ databases">
        <title>Metabolic potential, ecology and presence of endohyphal bacteria is reflected in genomic diversity of Mucoromycotina.</title>
        <authorList>
            <person name="Muszewska A."/>
            <person name="Okrasinska A."/>
            <person name="Steczkiewicz K."/>
            <person name="Drgas O."/>
            <person name="Orlowska M."/>
            <person name="Perlinska-Lenart U."/>
            <person name="Aleksandrzak-Piekarczyk T."/>
            <person name="Szatraj K."/>
            <person name="Zielenkiewicz U."/>
            <person name="Pilsyk S."/>
            <person name="Malc E."/>
            <person name="Mieczkowski P."/>
            <person name="Kruszewska J.S."/>
            <person name="Biernat P."/>
            <person name="Pawlowska J."/>
        </authorList>
    </citation>
    <scope>NUCLEOTIDE SEQUENCE</scope>
    <source>
        <strain evidence="1">WA0000067209</strain>
    </source>
</reference>
<dbReference type="Pfam" id="PF12014">
    <property type="entry name" value="Cyclin_D1_bind"/>
    <property type="match status" value="1"/>
</dbReference>
<proteinExistence type="predicted"/>
<evidence type="ECO:0000313" key="1">
    <source>
        <dbReference type="EMBL" id="KAG2173883.1"/>
    </source>
</evidence>
<dbReference type="Proteomes" id="UP000654370">
    <property type="component" value="Unassembled WGS sequence"/>
</dbReference>
<accession>A0A8H7PH78</accession>
<gene>
    <name evidence="1" type="ORF">INT43_005303</name>
</gene>
<keyword evidence="2" id="KW-1185">Reference proteome</keyword>
<evidence type="ECO:0000313" key="2">
    <source>
        <dbReference type="Proteomes" id="UP000654370"/>
    </source>
</evidence>
<dbReference type="AlphaFoldDB" id="A0A8H7PH78"/>
<name>A0A8H7PH78_MORIS</name>
<dbReference type="EMBL" id="JAEPQZ010000014">
    <property type="protein sequence ID" value="KAG2173883.1"/>
    <property type="molecule type" value="Genomic_DNA"/>
</dbReference>
<organism evidence="1 2">
    <name type="scientific">Mortierella isabellina</name>
    <name type="common">Filamentous fungus</name>
    <name type="synonym">Umbelopsis isabellina</name>
    <dbReference type="NCBI Taxonomy" id="91625"/>
    <lineage>
        <taxon>Eukaryota</taxon>
        <taxon>Fungi</taxon>
        <taxon>Fungi incertae sedis</taxon>
        <taxon>Mucoromycota</taxon>
        <taxon>Mucoromycotina</taxon>
        <taxon>Umbelopsidomycetes</taxon>
        <taxon>Umbelopsidales</taxon>
        <taxon>Umbelopsidaceae</taxon>
        <taxon>Umbelopsis</taxon>
    </lineage>
</organism>
<comment type="caution">
    <text evidence="1">The sequence shown here is derived from an EMBL/GenBank/DDBJ whole genome shotgun (WGS) entry which is preliminary data.</text>
</comment>
<protein>
    <submittedName>
        <fullName evidence="1">Uncharacterized protein</fullName>
    </submittedName>
</protein>
<dbReference type="OrthoDB" id="722566at2759"/>
<sequence length="227" mass="25613">MIRGTLLESPPTLHEHRPWAGNLQVMILEEPNRKASANLSFSIECHPAGHSMPKIDFIGGGVRALKLHLRPCILQPHPECKLLWNHSTNPDTMDHYLPDQSAFGLCITGQQTRLENNFTKLCNKTLFPAASNFPTGLFTSFYGGHGMEYVLLQYDQPREYLRAVKVTGDANIPRSEWSWLADVSRPIRQCTDNDFNGAIVYEALGHIAFHGFENESLINCERKARVV</sequence>